<feature type="transmembrane region" description="Helical" evidence="1">
    <location>
        <begin position="165"/>
        <end position="184"/>
    </location>
</feature>
<protein>
    <submittedName>
        <fullName evidence="2">Uncharacterized protein</fullName>
    </submittedName>
</protein>
<reference evidence="2 3" key="1">
    <citation type="submission" date="2017-04" db="EMBL/GenBank/DDBJ databases">
        <authorList>
            <person name="Afonso C.L."/>
            <person name="Miller P.J."/>
            <person name="Scott M.A."/>
            <person name="Spackman E."/>
            <person name="Goraichik I."/>
            <person name="Dimitrov K.M."/>
            <person name="Suarez D.L."/>
            <person name="Swayne D.E."/>
        </authorList>
    </citation>
    <scope>NUCLEOTIDE SEQUENCE [LARGE SCALE GENOMIC DNA]</scope>
    <source>
        <strain evidence="2 3">11</strain>
    </source>
</reference>
<dbReference type="STRING" id="1852522.SAMN06295960_0552"/>
<dbReference type="EMBL" id="FXAZ01000001">
    <property type="protein sequence ID" value="SMG15446.1"/>
    <property type="molecule type" value="Genomic_DNA"/>
</dbReference>
<keyword evidence="1" id="KW-0812">Transmembrane</keyword>
<feature type="transmembrane region" description="Helical" evidence="1">
    <location>
        <begin position="32"/>
        <end position="50"/>
    </location>
</feature>
<dbReference type="AlphaFoldDB" id="A0A1X7ILL3"/>
<evidence type="ECO:0000313" key="2">
    <source>
        <dbReference type="EMBL" id="SMG15446.1"/>
    </source>
</evidence>
<feature type="transmembrane region" description="Helical" evidence="1">
    <location>
        <begin position="6"/>
        <end position="25"/>
    </location>
</feature>
<feature type="transmembrane region" description="Helical" evidence="1">
    <location>
        <begin position="190"/>
        <end position="207"/>
    </location>
</feature>
<keyword evidence="3" id="KW-1185">Reference proteome</keyword>
<name>A0A1X7ILL3_9BACL</name>
<sequence length="229" mass="26069">MASIPYFVFGALDVIAIVVLTSKMYKLSLAKHLWKMVAFAVSLSFFSYLMRVVFEIPQFDFPAQYVLMSLFFIFVLGVKYYHAAFIVGAGTTIFLSLQLTVYLVFATFGLANVEILKNNTGLYVHLLQFFAELVCIMVALYLHIGRKGFSFVTNESTRESKFDRSIVLATLLSVTTICLTIYFVYTENTLSIIIMAGASFIISYLLSHKRVDDHDREAFEAYIARHQEE</sequence>
<proteinExistence type="predicted"/>
<dbReference type="Proteomes" id="UP000193834">
    <property type="component" value="Unassembled WGS sequence"/>
</dbReference>
<keyword evidence="1" id="KW-1133">Transmembrane helix</keyword>
<dbReference type="OrthoDB" id="2475091at2"/>
<organism evidence="2 3">
    <name type="scientific">Paenibacillus aquistagni</name>
    <dbReference type="NCBI Taxonomy" id="1852522"/>
    <lineage>
        <taxon>Bacteria</taxon>
        <taxon>Bacillati</taxon>
        <taxon>Bacillota</taxon>
        <taxon>Bacilli</taxon>
        <taxon>Bacillales</taxon>
        <taxon>Paenibacillaceae</taxon>
        <taxon>Paenibacillus</taxon>
    </lineage>
</organism>
<keyword evidence="1" id="KW-0472">Membrane</keyword>
<dbReference type="RefSeq" id="WP_085492806.1">
    <property type="nucleotide sequence ID" value="NZ_FXAZ01000001.1"/>
</dbReference>
<feature type="transmembrane region" description="Helical" evidence="1">
    <location>
        <begin position="93"/>
        <end position="111"/>
    </location>
</feature>
<evidence type="ECO:0000256" key="1">
    <source>
        <dbReference type="SAM" id="Phobius"/>
    </source>
</evidence>
<feature type="transmembrane region" description="Helical" evidence="1">
    <location>
        <begin position="123"/>
        <end position="144"/>
    </location>
</feature>
<gene>
    <name evidence="2" type="ORF">SAMN06295960_0552</name>
</gene>
<accession>A0A1X7ILL3</accession>
<evidence type="ECO:0000313" key="3">
    <source>
        <dbReference type="Proteomes" id="UP000193834"/>
    </source>
</evidence>
<feature type="transmembrane region" description="Helical" evidence="1">
    <location>
        <begin position="62"/>
        <end position="81"/>
    </location>
</feature>